<dbReference type="NCBIfam" id="TIGR00526">
    <property type="entry name" value="folB_dom"/>
    <property type="match status" value="1"/>
</dbReference>
<dbReference type="EMBL" id="MCRJ01000023">
    <property type="protein sequence ID" value="ODN71353.1"/>
    <property type="molecule type" value="Genomic_DNA"/>
</dbReference>
<evidence type="ECO:0000256" key="6">
    <source>
        <dbReference type="RuleBase" id="RU362079"/>
    </source>
</evidence>
<evidence type="ECO:0000256" key="3">
    <source>
        <dbReference type="ARBA" id="ARBA00005708"/>
    </source>
</evidence>
<evidence type="ECO:0000259" key="7">
    <source>
        <dbReference type="SMART" id="SM00905"/>
    </source>
</evidence>
<dbReference type="CDD" id="cd00534">
    <property type="entry name" value="DHNA_DHNTPE"/>
    <property type="match status" value="1"/>
</dbReference>
<comment type="function">
    <text evidence="6">Catalyzes the conversion of 7,8-dihydroneopterin to 6-hydroxymethyl-7,8-dihydropterin.</text>
</comment>
<keyword evidence="5 6" id="KW-0456">Lyase</keyword>
<gene>
    <name evidence="8" type="primary">folB</name>
    <name evidence="8" type="ORF">A6302_01305</name>
</gene>
<evidence type="ECO:0000256" key="1">
    <source>
        <dbReference type="ARBA" id="ARBA00001353"/>
    </source>
</evidence>
<dbReference type="InterPro" id="IPR006157">
    <property type="entry name" value="FolB_dom"/>
</dbReference>
<name>A0A1E3H4V0_9HYPH</name>
<evidence type="ECO:0000256" key="5">
    <source>
        <dbReference type="ARBA" id="ARBA00023239"/>
    </source>
</evidence>
<dbReference type="SMART" id="SM00905">
    <property type="entry name" value="FolB"/>
    <property type="match status" value="1"/>
</dbReference>
<dbReference type="PATRIC" id="fig|1439726.3.peg.1373"/>
<feature type="domain" description="Dihydroneopterin aldolase/epimerase" evidence="7">
    <location>
        <begin position="5"/>
        <end position="118"/>
    </location>
</feature>
<dbReference type="PANTHER" id="PTHR42844">
    <property type="entry name" value="DIHYDRONEOPTERIN ALDOLASE 1-RELATED"/>
    <property type="match status" value="1"/>
</dbReference>
<protein>
    <recommendedName>
        <fullName evidence="6">7,8-dihydroneopterin aldolase</fullName>
        <ecNumber evidence="6">4.1.2.25</ecNumber>
    </recommendedName>
</protein>
<proteinExistence type="inferred from homology"/>
<dbReference type="Proteomes" id="UP000094622">
    <property type="component" value="Unassembled WGS sequence"/>
</dbReference>
<sequence length="122" mass="13348">MTDRIFLTRLAVFGHHGLLPEEAVLGQRFYISVEVRMDLSPAGRGDDFASTVSYADLAAIAHDIATARRFEMIEALAEAIAAECLGRFAAIDSMVVRVEKPSAPVPYALDSVAVEIERFRHG</sequence>
<comment type="catalytic activity">
    <reaction evidence="1 6">
        <text>7,8-dihydroneopterin = 6-hydroxymethyl-7,8-dihydropterin + glycolaldehyde</text>
        <dbReference type="Rhea" id="RHEA:10540"/>
        <dbReference type="ChEBI" id="CHEBI:17001"/>
        <dbReference type="ChEBI" id="CHEBI:17071"/>
        <dbReference type="ChEBI" id="CHEBI:44841"/>
        <dbReference type="EC" id="4.1.2.25"/>
    </reaction>
</comment>
<dbReference type="GO" id="GO:0005737">
    <property type="term" value="C:cytoplasm"/>
    <property type="evidence" value="ECO:0007669"/>
    <property type="project" value="TreeGrafter"/>
</dbReference>
<dbReference type="GO" id="GO:0046654">
    <property type="term" value="P:tetrahydrofolate biosynthetic process"/>
    <property type="evidence" value="ECO:0007669"/>
    <property type="project" value="UniProtKB-UniRule"/>
</dbReference>
<keyword evidence="4 6" id="KW-0289">Folate biosynthesis</keyword>
<dbReference type="RefSeq" id="WP_069306259.1">
    <property type="nucleotide sequence ID" value="NZ_MCRJ01000023.1"/>
</dbReference>
<keyword evidence="9" id="KW-1185">Reference proteome</keyword>
<dbReference type="NCBIfam" id="TIGR00525">
    <property type="entry name" value="folB"/>
    <property type="match status" value="1"/>
</dbReference>
<organism evidence="8 9">
    <name type="scientific">Methylobrevis pamukkalensis</name>
    <dbReference type="NCBI Taxonomy" id="1439726"/>
    <lineage>
        <taxon>Bacteria</taxon>
        <taxon>Pseudomonadati</taxon>
        <taxon>Pseudomonadota</taxon>
        <taxon>Alphaproteobacteria</taxon>
        <taxon>Hyphomicrobiales</taxon>
        <taxon>Pleomorphomonadaceae</taxon>
        <taxon>Methylobrevis</taxon>
    </lineage>
</organism>
<dbReference type="UniPathway" id="UPA00077">
    <property type="reaction ID" value="UER00154"/>
</dbReference>
<dbReference type="InterPro" id="IPR043133">
    <property type="entry name" value="GTP-CH-I_C/QueF"/>
</dbReference>
<comment type="caution">
    <text evidence="8">The sequence shown here is derived from an EMBL/GenBank/DDBJ whole genome shotgun (WGS) entry which is preliminary data.</text>
</comment>
<dbReference type="GO" id="GO:0046656">
    <property type="term" value="P:folic acid biosynthetic process"/>
    <property type="evidence" value="ECO:0007669"/>
    <property type="project" value="UniProtKB-UniRule"/>
</dbReference>
<dbReference type="SUPFAM" id="SSF55620">
    <property type="entry name" value="Tetrahydrobiopterin biosynthesis enzymes-like"/>
    <property type="match status" value="1"/>
</dbReference>
<accession>A0A1E3H4V0</accession>
<reference evidence="8 9" key="1">
    <citation type="submission" date="2016-07" db="EMBL/GenBank/DDBJ databases">
        <title>Draft Genome Sequence of Methylobrevis pamukkalensis PK2.</title>
        <authorList>
            <person name="Vasilenko O.V."/>
            <person name="Doronina N.V."/>
            <person name="Shmareva M.N."/>
            <person name="Tarlachkov S.V."/>
            <person name="Mustakhimov I."/>
            <person name="Trotsenko Y.A."/>
        </authorList>
    </citation>
    <scope>NUCLEOTIDE SEQUENCE [LARGE SCALE GENOMIC DNA]</scope>
    <source>
        <strain evidence="8 9">PK2</strain>
    </source>
</reference>
<dbReference type="InterPro" id="IPR006156">
    <property type="entry name" value="Dihydroneopterin_aldolase"/>
</dbReference>
<dbReference type="FunFam" id="3.30.1130.10:FF:000003">
    <property type="entry name" value="7,8-dihydroneopterin aldolase"/>
    <property type="match status" value="1"/>
</dbReference>
<dbReference type="EC" id="4.1.2.25" evidence="6"/>
<dbReference type="Pfam" id="PF02152">
    <property type="entry name" value="FolB"/>
    <property type="match status" value="1"/>
</dbReference>
<dbReference type="GO" id="GO:0004150">
    <property type="term" value="F:dihydroneopterin aldolase activity"/>
    <property type="evidence" value="ECO:0007669"/>
    <property type="project" value="UniProtKB-UniRule"/>
</dbReference>
<evidence type="ECO:0000256" key="2">
    <source>
        <dbReference type="ARBA" id="ARBA00005013"/>
    </source>
</evidence>
<evidence type="ECO:0000313" key="9">
    <source>
        <dbReference type="Proteomes" id="UP000094622"/>
    </source>
</evidence>
<dbReference type="OrthoDB" id="9808041at2"/>
<dbReference type="PANTHER" id="PTHR42844:SF1">
    <property type="entry name" value="DIHYDRONEOPTERIN ALDOLASE 1-RELATED"/>
    <property type="match status" value="1"/>
</dbReference>
<evidence type="ECO:0000313" key="8">
    <source>
        <dbReference type="EMBL" id="ODN71353.1"/>
    </source>
</evidence>
<comment type="pathway">
    <text evidence="2 6">Cofactor biosynthesis; tetrahydrofolate biosynthesis; 2-amino-4-hydroxy-6-hydroxymethyl-7,8-dihydropteridine diphosphate from 7,8-dihydroneopterin triphosphate: step 3/4.</text>
</comment>
<dbReference type="Gene3D" id="3.30.1130.10">
    <property type="match status" value="1"/>
</dbReference>
<evidence type="ECO:0000256" key="4">
    <source>
        <dbReference type="ARBA" id="ARBA00022909"/>
    </source>
</evidence>
<dbReference type="AlphaFoldDB" id="A0A1E3H4V0"/>
<comment type="similarity">
    <text evidence="3 6">Belongs to the DHNA family.</text>
</comment>